<gene>
    <name evidence="1" type="ORF">KP509_21G070600</name>
</gene>
<accession>A0A8T2SE26</accession>
<dbReference type="AlphaFoldDB" id="A0A8T2SE26"/>
<proteinExistence type="predicted"/>
<reference evidence="1" key="1">
    <citation type="submission" date="2021-08" db="EMBL/GenBank/DDBJ databases">
        <title>WGS assembly of Ceratopteris richardii.</title>
        <authorList>
            <person name="Marchant D.B."/>
            <person name="Chen G."/>
            <person name="Jenkins J."/>
            <person name="Shu S."/>
            <person name="Leebens-Mack J."/>
            <person name="Grimwood J."/>
            <person name="Schmutz J."/>
            <person name="Soltis P."/>
            <person name="Soltis D."/>
            <person name="Chen Z.-H."/>
        </authorList>
    </citation>
    <scope>NUCLEOTIDE SEQUENCE</scope>
    <source>
        <strain evidence="1">Whitten #5841</strain>
        <tissue evidence="1">Leaf</tissue>
    </source>
</reference>
<organism evidence="1 2">
    <name type="scientific">Ceratopteris richardii</name>
    <name type="common">Triangle waterfern</name>
    <dbReference type="NCBI Taxonomy" id="49495"/>
    <lineage>
        <taxon>Eukaryota</taxon>
        <taxon>Viridiplantae</taxon>
        <taxon>Streptophyta</taxon>
        <taxon>Embryophyta</taxon>
        <taxon>Tracheophyta</taxon>
        <taxon>Polypodiopsida</taxon>
        <taxon>Polypodiidae</taxon>
        <taxon>Polypodiales</taxon>
        <taxon>Pteridineae</taxon>
        <taxon>Pteridaceae</taxon>
        <taxon>Parkerioideae</taxon>
        <taxon>Ceratopteris</taxon>
    </lineage>
</organism>
<comment type="caution">
    <text evidence="1">The sequence shown here is derived from an EMBL/GenBank/DDBJ whole genome shotgun (WGS) entry which is preliminary data.</text>
</comment>
<evidence type="ECO:0000313" key="2">
    <source>
        <dbReference type="Proteomes" id="UP000825935"/>
    </source>
</evidence>
<name>A0A8T2SE26_CERRI</name>
<protein>
    <submittedName>
        <fullName evidence="1">Uncharacterized protein</fullName>
    </submittedName>
</protein>
<dbReference type="Proteomes" id="UP000825935">
    <property type="component" value="Chromosome 21"/>
</dbReference>
<keyword evidence="2" id="KW-1185">Reference proteome</keyword>
<evidence type="ECO:0000313" key="1">
    <source>
        <dbReference type="EMBL" id="KAH7315914.1"/>
    </source>
</evidence>
<sequence>MVLMRWISTSTGGQTAIVAVETSIEIASAFPFPLREDVARALSCPFLRHLQIVQQHMLQVPILMTTKKRSLLLLTQAISSLLDSARTFGACLTLRPQKQYYRSCGSCIVQRRYRN</sequence>
<dbReference type="EMBL" id="CM035426">
    <property type="protein sequence ID" value="KAH7315914.1"/>
    <property type="molecule type" value="Genomic_DNA"/>
</dbReference>